<evidence type="ECO:0000313" key="3">
    <source>
        <dbReference type="Proteomes" id="UP000295517"/>
    </source>
</evidence>
<evidence type="ECO:0000259" key="1">
    <source>
        <dbReference type="Pfam" id="PF13276"/>
    </source>
</evidence>
<organism evidence="2 3">
    <name type="scientific">Legionella israelensis</name>
    <dbReference type="NCBI Taxonomy" id="454"/>
    <lineage>
        <taxon>Bacteria</taxon>
        <taxon>Pseudomonadati</taxon>
        <taxon>Pseudomonadota</taxon>
        <taxon>Gammaproteobacteria</taxon>
        <taxon>Legionellales</taxon>
        <taxon>Legionellaceae</taxon>
        <taxon>Legionella</taxon>
    </lineage>
</organism>
<dbReference type="RefSeq" id="WP_135060155.1">
    <property type="nucleotide sequence ID" value="NZ_CP038254.1"/>
</dbReference>
<reference evidence="2 3" key="1">
    <citation type="submission" date="2019-03" db="EMBL/GenBank/DDBJ databases">
        <title>Diverse conjugative elements silence natural transformation in Legionella species.</title>
        <authorList>
            <person name="Durieux I."/>
            <person name="Ginevra C."/>
            <person name="Attaiech L."/>
            <person name="Picq K."/>
            <person name="Juan P.A."/>
            <person name="Jarraud S."/>
            <person name="Charpentier X."/>
        </authorList>
    </citation>
    <scope>NUCLEOTIDE SEQUENCE [LARGE SCALE GENOMIC DNA]</scope>
    <source>
        <strain evidence="2 3">HL-0427-4011</strain>
    </source>
</reference>
<dbReference type="InterPro" id="IPR025948">
    <property type="entry name" value="HTH-like_dom"/>
</dbReference>
<feature type="domain" description="HTH-like" evidence="1">
    <location>
        <begin position="12"/>
        <end position="72"/>
    </location>
</feature>
<dbReference type="Proteomes" id="UP000295517">
    <property type="component" value="Chromosome"/>
</dbReference>
<name>A0AAX1EFF2_9GAMM</name>
<evidence type="ECO:0000313" key="2">
    <source>
        <dbReference type="EMBL" id="QBR83831.1"/>
    </source>
</evidence>
<gene>
    <name evidence="2" type="ORF">E3983_05400</name>
</gene>
<dbReference type="EMBL" id="CP038254">
    <property type="protein sequence ID" value="QBR83831.1"/>
    <property type="molecule type" value="Genomic_DNA"/>
</dbReference>
<proteinExistence type="predicted"/>
<dbReference type="Pfam" id="PF13276">
    <property type="entry name" value="HTH_21"/>
    <property type="match status" value="1"/>
</dbReference>
<sequence length="124" mass="14854">MNKPRKKPMRLDDEVLLPYIRSITDKRSSYGYRRVTILLNNQLMKENKPRVNHKRVYRIMKENDLLLQAYRKNPMKTHDGKVITLRSNTRWCSDCFTVPCANGDKVYIAFPYPELRLEKNIFSF</sequence>
<accession>A0AAX1EFF2</accession>
<protein>
    <recommendedName>
        <fullName evidence="1">HTH-like domain-containing protein</fullName>
    </recommendedName>
</protein>
<dbReference type="AlphaFoldDB" id="A0AAX1EFF2"/>